<evidence type="ECO:0000313" key="3">
    <source>
        <dbReference type="Proteomes" id="UP001501637"/>
    </source>
</evidence>
<keyword evidence="3" id="KW-1185">Reference proteome</keyword>
<name>A0ABP6MBI8_9ACTN</name>
<accession>A0ABP6MBI8</accession>
<evidence type="ECO:0008006" key="4">
    <source>
        <dbReference type="Google" id="ProtNLM"/>
    </source>
</evidence>
<proteinExistence type="predicted"/>
<evidence type="ECO:0000256" key="1">
    <source>
        <dbReference type="SAM" id="MobiDB-lite"/>
    </source>
</evidence>
<dbReference type="Gene3D" id="1.10.10.2910">
    <property type="match status" value="1"/>
</dbReference>
<organism evidence="2 3">
    <name type="scientific">Streptomyces rectiviolaceus</name>
    <dbReference type="NCBI Taxonomy" id="332591"/>
    <lineage>
        <taxon>Bacteria</taxon>
        <taxon>Bacillati</taxon>
        <taxon>Actinomycetota</taxon>
        <taxon>Actinomycetes</taxon>
        <taxon>Kitasatosporales</taxon>
        <taxon>Streptomycetaceae</taxon>
        <taxon>Streptomyces</taxon>
    </lineage>
</organism>
<dbReference type="EMBL" id="BAAAUG010000022">
    <property type="protein sequence ID" value="GAA3091030.1"/>
    <property type="molecule type" value="Genomic_DNA"/>
</dbReference>
<comment type="caution">
    <text evidence="2">The sequence shown here is derived from an EMBL/GenBank/DDBJ whole genome shotgun (WGS) entry which is preliminary data.</text>
</comment>
<feature type="region of interest" description="Disordered" evidence="1">
    <location>
        <begin position="1"/>
        <end position="20"/>
    </location>
</feature>
<gene>
    <name evidence="2" type="ORF">GCM10010449_13490</name>
</gene>
<evidence type="ECO:0000313" key="2">
    <source>
        <dbReference type="EMBL" id="GAA3091030.1"/>
    </source>
</evidence>
<dbReference type="Proteomes" id="UP001501637">
    <property type="component" value="Unassembled WGS sequence"/>
</dbReference>
<sequence length="202" mass="22109">MHSTGTPEPEDRTGPGRLIPGRVSTALRKRLAWSMEERRAARLIYKDLALAPDAGLMDLVEAVGKKRGRPIEIVQRSLSPQATGMCLPGKEGDRIVITTNTSPHHQRFILGHELFHLLDGEDDDDCVSGHHFQGSDALESELSSLPPGLVDDVLSGPVFFRTTFERKAEWRAEAFGTVAALQLTGEKGAGSLTSAFANRRFH</sequence>
<reference evidence="3" key="1">
    <citation type="journal article" date="2019" name="Int. J. Syst. Evol. Microbiol.">
        <title>The Global Catalogue of Microorganisms (GCM) 10K type strain sequencing project: providing services to taxonomists for standard genome sequencing and annotation.</title>
        <authorList>
            <consortium name="The Broad Institute Genomics Platform"/>
            <consortium name="The Broad Institute Genome Sequencing Center for Infectious Disease"/>
            <person name="Wu L."/>
            <person name="Ma J."/>
        </authorList>
    </citation>
    <scope>NUCLEOTIDE SEQUENCE [LARGE SCALE GENOMIC DNA]</scope>
    <source>
        <strain evidence="3">JCM 9092</strain>
    </source>
</reference>
<protein>
    <recommendedName>
        <fullName evidence="4">IrrE N-terminal-like domain-containing protein</fullName>
    </recommendedName>
</protein>
<dbReference type="RefSeq" id="WP_344519527.1">
    <property type="nucleotide sequence ID" value="NZ_BAAAUG010000022.1"/>
</dbReference>